<evidence type="ECO:0000313" key="2">
    <source>
        <dbReference type="EMBL" id="MPY35355.1"/>
    </source>
</evidence>
<gene>
    <name evidence="2" type="ORF">FNH09_30200</name>
</gene>
<dbReference type="EMBL" id="VJZD01000155">
    <property type="protein sequence ID" value="MPY35355.1"/>
    <property type="molecule type" value="Genomic_DNA"/>
</dbReference>
<comment type="caution">
    <text evidence="2">The sequence shown here is derived from an EMBL/GenBank/DDBJ whole genome shotgun (WGS) entry which is preliminary data.</text>
</comment>
<evidence type="ECO:0000313" key="3">
    <source>
        <dbReference type="Proteomes" id="UP000325849"/>
    </source>
</evidence>
<dbReference type="AlphaFoldDB" id="A0A5N8VNG8"/>
<keyword evidence="1" id="KW-0732">Signal</keyword>
<feature type="signal peptide" evidence="1">
    <location>
        <begin position="1"/>
        <end position="20"/>
    </location>
</feature>
<dbReference type="Proteomes" id="UP000325849">
    <property type="component" value="Unassembled WGS sequence"/>
</dbReference>
<proteinExistence type="predicted"/>
<organism evidence="2 3">
    <name type="scientific">Streptomyces adustus</name>
    <dbReference type="NCBI Taxonomy" id="1609272"/>
    <lineage>
        <taxon>Bacteria</taxon>
        <taxon>Bacillati</taxon>
        <taxon>Actinomycetota</taxon>
        <taxon>Actinomycetes</taxon>
        <taxon>Kitasatosporales</taxon>
        <taxon>Streptomycetaceae</taxon>
        <taxon>Streptomyces</taxon>
    </lineage>
</organism>
<reference evidence="2 3" key="1">
    <citation type="submission" date="2019-07" db="EMBL/GenBank/DDBJ databases">
        <title>New species of Amycolatopsis and Streptomyces.</title>
        <authorList>
            <person name="Duangmal K."/>
            <person name="Teo W.F.A."/>
            <person name="Lipun K."/>
        </authorList>
    </citation>
    <scope>NUCLEOTIDE SEQUENCE [LARGE SCALE GENOMIC DNA]</scope>
    <source>
        <strain evidence="2 3">NBRC 109810</strain>
    </source>
</reference>
<protein>
    <submittedName>
        <fullName evidence="2">Uncharacterized protein</fullName>
    </submittedName>
</protein>
<name>A0A5N8VNG8_9ACTN</name>
<feature type="chain" id="PRO_5025022243" evidence="1">
    <location>
        <begin position="21"/>
        <end position="153"/>
    </location>
</feature>
<accession>A0A5N8VNG8</accession>
<sequence>MRTRLLVRGLVLAAAVAAVAASTAAGTPDITRTRVEQALAPTFANLYVQQAAILGIPGITVSGIDASAACDRGGPKVADVGPGTDWICMVSFNDDNHQLQIGKFEVQIRADSTYVAGGPSKIIGLATITDKKTQQDVPNPVFEFDGTLNPDQP</sequence>
<evidence type="ECO:0000256" key="1">
    <source>
        <dbReference type="SAM" id="SignalP"/>
    </source>
</evidence>
<keyword evidence="3" id="KW-1185">Reference proteome</keyword>